<dbReference type="EMBL" id="GDHC01005352">
    <property type="protein sequence ID" value="JAQ13277.1"/>
    <property type="molecule type" value="Transcribed_RNA"/>
</dbReference>
<accession>A0A146M3D5</accession>
<evidence type="ECO:0000313" key="1">
    <source>
        <dbReference type="EMBL" id="JAQ13277.1"/>
    </source>
</evidence>
<organism evidence="1">
    <name type="scientific">Lygus hesperus</name>
    <name type="common">Western plant bug</name>
    <dbReference type="NCBI Taxonomy" id="30085"/>
    <lineage>
        <taxon>Eukaryota</taxon>
        <taxon>Metazoa</taxon>
        <taxon>Ecdysozoa</taxon>
        <taxon>Arthropoda</taxon>
        <taxon>Hexapoda</taxon>
        <taxon>Insecta</taxon>
        <taxon>Pterygota</taxon>
        <taxon>Neoptera</taxon>
        <taxon>Paraneoptera</taxon>
        <taxon>Hemiptera</taxon>
        <taxon>Heteroptera</taxon>
        <taxon>Panheteroptera</taxon>
        <taxon>Cimicomorpha</taxon>
        <taxon>Miridae</taxon>
        <taxon>Mirini</taxon>
        <taxon>Lygus</taxon>
    </lineage>
</organism>
<reference evidence="1" key="1">
    <citation type="journal article" date="2016" name="Gigascience">
        <title>De novo construction of an expanded transcriptome assembly for the western tarnished plant bug, Lygus hesperus.</title>
        <authorList>
            <person name="Tassone E.E."/>
            <person name="Geib S.M."/>
            <person name="Hall B."/>
            <person name="Fabrick J.A."/>
            <person name="Brent C.S."/>
            <person name="Hull J.J."/>
        </authorList>
    </citation>
    <scope>NUCLEOTIDE SEQUENCE</scope>
</reference>
<name>A0A146M3D5_LYGHE</name>
<protein>
    <submittedName>
        <fullName evidence="1">Uncharacterized protein</fullName>
    </submittedName>
</protein>
<gene>
    <name evidence="1" type="ORF">g.44015</name>
</gene>
<dbReference type="AlphaFoldDB" id="A0A146M3D5"/>
<sequence length="110" mass="12406">MIFVVDYQDKILSSIHWVIYFKSLPLYSDSARITRIMTDVGAFGSGQGLSLMPSLPMGGGIFGGFPVEERREVLAGRVVDERLRLDGCFGKKHFPLNHTCYYVSFQLLEI</sequence>
<proteinExistence type="predicted"/>